<name>A0A382MX92_9ZZZZ</name>
<reference evidence="1" key="1">
    <citation type="submission" date="2018-05" db="EMBL/GenBank/DDBJ databases">
        <authorList>
            <person name="Lanie J.A."/>
            <person name="Ng W.-L."/>
            <person name="Kazmierczak K.M."/>
            <person name="Andrzejewski T.M."/>
            <person name="Davidsen T.M."/>
            <person name="Wayne K.J."/>
            <person name="Tettelin H."/>
            <person name="Glass J.I."/>
            <person name="Rusch D."/>
            <person name="Podicherti R."/>
            <person name="Tsui H.-C.T."/>
            <person name="Winkler M.E."/>
        </authorList>
    </citation>
    <scope>NUCLEOTIDE SEQUENCE</scope>
</reference>
<accession>A0A382MX92</accession>
<evidence type="ECO:0000313" key="1">
    <source>
        <dbReference type="EMBL" id="SVC51961.1"/>
    </source>
</evidence>
<feature type="non-terminal residue" evidence="1">
    <location>
        <position position="41"/>
    </location>
</feature>
<organism evidence="1">
    <name type="scientific">marine metagenome</name>
    <dbReference type="NCBI Taxonomy" id="408172"/>
    <lineage>
        <taxon>unclassified sequences</taxon>
        <taxon>metagenomes</taxon>
        <taxon>ecological metagenomes</taxon>
    </lineage>
</organism>
<dbReference type="EMBL" id="UINC01095682">
    <property type="protein sequence ID" value="SVC51961.1"/>
    <property type="molecule type" value="Genomic_DNA"/>
</dbReference>
<dbReference type="AlphaFoldDB" id="A0A382MX92"/>
<gene>
    <name evidence="1" type="ORF">METZ01_LOCUS304815</name>
</gene>
<sequence length="41" mass="4377">MNILIAPALGVMGLLAALLVFSLVMRYSDGTDQVKKIGDEI</sequence>
<protein>
    <submittedName>
        <fullName evidence="1">Uncharacterized protein</fullName>
    </submittedName>
</protein>
<proteinExistence type="predicted"/>